<name>A0A2D2W2I7_9CAUD</name>
<evidence type="ECO:0000313" key="1">
    <source>
        <dbReference type="EMBL" id="ATS92348.1"/>
    </source>
</evidence>
<accession>A0A2D2W2I7</accession>
<gene>
    <name evidence="1" type="ORF">DLP05_138</name>
</gene>
<proteinExistence type="predicted"/>
<sequence>MRSECPKCGSQSAWIEQTRQDTTLRCVCGYLKVLSTKLERIEIIRVDVEAEAKLPRRNSNLWNTVKVLEVYQPASSASITQRLNDLKLGTEFTVSDVSSYLTILRSKGLVVTTESRRGLAGGSTWKLSDVCNRLLGVG</sequence>
<organism evidence="1 2">
    <name type="scientific">Stenotrophomonas phage vB_SmaS_DLP_5</name>
    <dbReference type="NCBI Taxonomy" id="2044561"/>
    <lineage>
        <taxon>Viruses</taxon>
        <taxon>Duplodnaviria</taxon>
        <taxon>Heunggongvirae</taxon>
        <taxon>Uroviricota</taxon>
        <taxon>Caudoviricetes</taxon>
        <taxon>Delepquintavirus</taxon>
        <taxon>Delepquintavirus DLP5</taxon>
    </lineage>
</organism>
<keyword evidence="2" id="KW-1185">Reference proteome</keyword>
<reference evidence="1 2" key="2">
    <citation type="submission" date="2017-11" db="EMBL/GenBank/DDBJ databases">
        <title>Lysogenic conversion of Stenotrophomonas maltophilia by temperate phage DLP4.</title>
        <authorList>
            <person name="Dennis J."/>
            <person name="Stothard P."/>
        </authorList>
    </citation>
    <scope>NUCLEOTIDE SEQUENCE [LARGE SCALE GENOMIC DNA]</scope>
</reference>
<protein>
    <submittedName>
        <fullName evidence="1">Uncharacterized protein</fullName>
    </submittedName>
</protein>
<dbReference type="Proteomes" id="UP000241675">
    <property type="component" value="Segment"/>
</dbReference>
<dbReference type="EMBL" id="MG189906">
    <property type="protein sequence ID" value="ATS92348.1"/>
    <property type="molecule type" value="Genomic_DNA"/>
</dbReference>
<reference evidence="2" key="1">
    <citation type="submission" date="2017-10" db="EMBL/GenBank/DDBJ databases">
        <authorList>
            <person name="Peters D.L."/>
        </authorList>
    </citation>
    <scope>NUCLEOTIDE SEQUENCE [LARGE SCALE GENOMIC DNA]</scope>
</reference>
<evidence type="ECO:0000313" key="2">
    <source>
        <dbReference type="Proteomes" id="UP000241675"/>
    </source>
</evidence>